<name>A0A1H1YEU7_9ACTN</name>
<dbReference type="EMBL" id="LT629732">
    <property type="protein sequence ID" value="SDT19779.1"/>
    <property type="molecule type" value="Genomic_DNA"/>
</dbReference>
<gene>
    <name evidence="1" type="ORF">SAMN04489717_5445</name>
</gene>
<sequence>MCRMAAFLCLPTGSGLTLADIEDWASRARALGAVDDAEVMVGDPPLAGGGEPLTLSVAVNVSRTVLPDA</sequence>
<keyword evidence="2" id="KW-1185">Reference proteome</keyword>
<evidence type="ECO:0000313" key="1">
    <source>
        <dbReference type="EMBL" id="SDT19779.1"/>
    </source>
</evidence>
<dbReference type="Proteomes" id="UP000198983">
    <property type="component" value="Chromosome I"/>
</dbReference>
<dbReference type="STRING" id="117157.SAMN04489717_5445"/>
<organism evidence="1 2">
    <name type="scientific">Actinopolymorpha singaporensis</name>
    <dbReference type="NCBI Taxonomy" id="117157"/>
    <lineage>
        <taxon>Bacteria</taxon>
        <taxon>Bacillati</taxon>
        <taxon>Actinomycetota</taxon>
        <taxon>Actinomycetes</taxon>
        <taxon>Propionibacteriales</taxon>
        <taxon>Actinopolymorphaceae</taxon>
        <taxon>Actinopolymorpha</taxon>
    </lineage>
</organism>
<accession>A0A1H1YEU7</accession>
<proteinExistence type="predicted"/>
<dbReference type="AlphaFoldDB" id="A0A1H1YEU7"/>
<protein>
    <submittedName>
        <fullName evidence="1">Uncharacterized protein</fullName>
    </submittedName>
</protein>
<reference evidence="1 2" key="1">
    <citation type="submission" date="2016-10" db="EMBL/GenBank/DDBJ databases">
        <authorList>
            <person name="de Groot N.N."/>
        </authorList>
    </citation>
    <scope>NUCLEOTIDE SEQUENCE [LARGE SCALE GENOMIC DNA]</scope>
    <source>
        <strain evidence="1 2">DSM 22024</strain>
    </source>
</reference>
<evidence type="ECO:0000313" key="2">
    <source>
        <dbReference type="Proteomes" id="UP000198983"/>
    </source>
</evidence>